<dbReference type="Gene3D" id="3.30.200.20">
    <property type="entry name" value="Phosphorylase Kinase, domain 1"/>
    <property type="match status" value="1"/>
</dbReference>
<dbReference type="InterPro" id="IPR045272">
    <property type="entry name" value="ANXUR1/2-like"/>
</dbReference>
<evidence type="ECO:0000256" key="6">
    <source>
        <dbReference type="PROSITE-ProRule" id="PRU10141"/>
    </source>
</evidence>
<dbReference type="Proteomes" id="UP000245207">
    <property type="component" value="Unassembled WGS sequence"/>
</dbReference>
<accession>A0A2U1KR20</accession>
<feature type="domain" description="Protein kinase" evidence="7">
    <location>
        <begin position="335"/>
        <end position="603"/>
    </location>
</feature>
<evidence type="ECO:0000313" key="9">
    <source>
        <dbReference type="Proteomes" id="UP000245207"/>
    </source>
</evidence>
<dbReference type="STRING" id="35608.A0A2U1KR20"/>
<organism evidence="8 9">
    <name type="scientific">Artemisia annua</name>
    <name type="common">Sweet wormwood</name>
    <dbReference type="NCBI Taxonomy" id="35608"/>
    <lineage>
        <taxon>Eukaryota</taxon>
        <taxon>Viridiplantae</taxon>
        <taxon>Streptophyta</taxon>
        <taxon>Embryophyta</taxon>
        <taxon>Tracheophyta</taxon>
        <taxon>Spermatophyta</taxon>
        <taxon>Magnoliopsida</taxon>
        <taxon>eudicotyledons</taxon>
        <taxon>Gunneridae</taxon>
        <taxon>Pentapetalae</taxon>
        <taxon>asterids</taxon>
        <taxon>campanulids</taxon>
        <taxon>Asterales</taxon>
        <taxon>Asteraceae</taxon>
        <taxon>Asteroideae</taxon>
        <taxon>Anthemideae</taxon>
        <taxon>Artemisiinae</taxon>
        <taxon>Artemisia</taxon>
    </lineage>
</organism>
<dbReference type="FunFam" id="3.30.200.20:FF:000039">
    <property type="entry name" value="receptor-like protein kinase FERONIA"/>
    <property type="match status" value="1"/>
</dbReference>
<dbReference type="InterPro" id="IPR001245">
    <property type="entry name" value="Ser-Thr/Tyr_kinase_cat_dom"/>
</dbReference>
<dbReference type="Gene3D" id="1.10.510.10">
    <property type="entry name" value="Transferase(Phosphotransferase) domain 1"/>
    <property type="match status" value="3"/>
</dbReference>
<dbReference type="SMART" id="SM00220">
    <property type="entry name" value="S_TKc"/>
    <property type="match status" value="1"/>
</dbReference>
<dbReference type="InterPro" id="IPR000719">
    <property type="entry name" value="Prot_kinase_dom"/>
</dbReference>
<evidence type="ECO:0000256" key="5">
    <source>
        <dbReference type="ARBA" id="ARBA00022840"/>
    </source>
</evidence>
<evidence type="ECO:0000256" key="2">
    <source>
        <dbReference type="ARBA" id="ARBA00022679"/>
    </source>
</evidence>
<dbReference type="SUPFAM" id="SSF56112">
    <property type="entry name" value="Protein kinase-like (PK-like)"/>
    <property type="match status" value="2"/>
</dbReference>
<gene>
    <name evidence="8" type="ORF">CTI12_AA574500</name>
</gene>
<reference evidence="8 9" key="1">
    <citation type="journal article" date="2018" name="Mol. Plant">
        <title>The genome of Artemisia annua provides insight into the evolution of Asteraceae family and artemisinin biosynthesis.</title>
        <authorList>
            <person name="Shen Q."/>
            <person name="Zhang L."/>
            <person name="Liao Z."/>
            <person name="Wang S."/>
            <person name="Yan T."/>
            <person name="Shi P."/>
            <person name="Liu M."/>
            <person name="Fu X."/>
            <person name="Pan Q."/>
            <person name="Wang Y."/>
            <person name="Lv Z."/>
            <person name="Lu X."/>
            <person name="Zhang F."/>
            <person name="Jiang W."/>
            <person name="Ma Y."/>
            <person name="Chen M."/>
            <person name="Hao X."/>
            <person name="Li L."/>
            <person name="Tang Y."/>
            <person name="Lv G."/>
            <person name="Zhou Y."/>
            <person name="Sun X."/>
            <person name="Brodelius P.E."/>
            <person name="Rose J.K.C."/>
            <person name="Tang K."/>
        </authorList>
    </citation>
    <scope>NUCLEOTIDE SEQUENCE [LARGE SCALE GENOMIC DNA]</scope>
    <source>
        <strain evidence="9">cv. Huhao1</strain>
        <tissue evidence="8">Leaf</tissue>
    </source>
</reference>
<dbReference type="InterPro" id="IPR008271">
    <property type="entry name" value="Ser/Thr_kinase_AS"/>
</dbReference>
<dbReference type="InterPro" id="IPR017441">
    <property type="entry name" value="Protein_kinase_ATP_BS"/>
</dbReference>
<keyword evidence="1" id="KW-0723">Serine/threonine-protein kinase</keyword>
<keyword evidence="3 6" id="KW-0547">Nucleotide-binding</keyword>
<evidence type="ECO:0000313" key="8">
    <source>
        <dbReference type="EMBL" id="PWA39171.1"/>
    </source>
</evidence>
<dbReference type="GO" id="GO:0009506">
    <property type="term" value="C:plasmodesma"/>
    <property type="evidence" value="ECO:0007669"/>
    <property type="project" value="TreeGrafter"/>
</dbReference>
<keyword evidence="9" id="KW-1185">Reference proteome</keyword>
<evidence type="ECO:0000256" key="3">
    <source>
        <dbReference type="ARBA" id="ARBA00022741"/>
    </source>
</evidence>
<feature type="domain" description="Protein kinase" evidence="7">
    <location>
        <begin position="35"/>
        <end position="287"/>
    </location>
</feature>
<proteinExistence type="predicted"/>
<sequence>MRSTIGEGKKLSCVPLARPYRHFSLAEIQYATKNFNPELVIGRGGFGKVYKGRVFIGETSHVVAIKRLDSMSNQGASEFRAEIEMLSRLRHCHLVSLIGYCDDRKEMILVYEYMRCGTLYHHLHKAKTTLNWVKRLKIAIGAGRGLDYLHTGVGTKHGVIHRDVKTSNILLDENWTAMISDFGLSIIGSTNHSSSYVDASVKGTFGYLDPEHAVDVRNGEDQCSLVRWAQKCVKDRKFDQMVDPNIRGTIFPKCLRQFAHIADRCVYSVPKERPTMTEVVASLEDLLESQKKYKNSAEPSSTTGITSKMNRYFRLSTKVNYEFTYDELKHAARGFGYETCLGEWRYGKIYKGWVDETTYSPSMLDSGLAISIKIFQRAHQKSLDNSELELVLTYLSHPNIVKLIGYCLEGDVLFLVYEFMHKGNFEDCLHRGAIARLPLDTRVKMALGIARGLFFLHNTQDNSASDWSWTQKMCVFERCNILLTEDFTAKFWNYNVWKFRTWNDEKIDCYYHSGCRRPKSLYGRSNLASFTLVLAEILIGEPILGSNAYKNLSLQDFGKHLEILKNWKSLCSLAKFCLEICNDVDSELKLLRALKKLYPSMMC</sequence>
<dbReference type="GO" id="GO:0004714">
    <property type="term" value="F:transmembrane receptor protein tyrosine kinase activity"/>
    <property type="evidence" value="ECO:0007669"/>
    <property type="project" value="InterPro"/>
</dbReference>
<evidence type="ECO:0000256" key="1">
    <source>
        <dbReference type="ARBA" id="ARBA00022527"/>
    </source>
</evidence>
<dbReference type="Pfam" id="PF07714">
    <property type="entry name" value="PK_Tyr_Ser-Thr"/>
    <property type="match status" value="2"/>
</dbReference>
<dbReference type="PANTHER" id="PTHR27003:SF328">
    <property type="entry name" value="PROTEIN KINASE DOMAIN-CONTAINING PROTEIN"/>
    <property type="match status" value="1"/>
</dbReference>
<keyword evidence="5 6" id="KW-0067">ATP-binding</keyword>
<dbReference type="EMBL" id="PKPP01014884">
    <property type="protein sequence ID" value="PWA39171.1"/>
    <property type="molecule type" value="Genomic_DNA"/>
</dbReference>
<feature type="binding site" evidence="6">
    <location>
        <position position="66"/>
    </location>
    <ligand>
        <name>ATP</name>
        <dbReference type="ChEBI" id="CHEBI:30616"/>
    </ligand>
</feature>
<keyword evidence="4 8" id="KW-0418">Kinase</keyword>
<dbReference type="AlphaFoldDB" id="A0A2U1KR20"/>
<protein>
    <submittedName>
        <fullName evidence="8">Serine/threonine/dual specificity protein kinase, catalytic domain-containing protein</fullName>
    </submittedName>
</protein>
<keyword evidence="2" id="KW-0808">Transferase</keyword>
<evidence type="ECO:0000259" key="7">
    <source>
        <dbReference type="PROSITE" id="PS50011"/>
    </source>
</evidence>
<dbReference type="GO" id="GO:0004674">
    <property type="term" value="F:protein serine/threonine kinase activity"/>
    <property type="evidence" value="ECO:0007669"/>
    <property type="project" value="UniProtKB-KW"/>
</dbReference>
<dbReference type="PANTHER" id="PTHR27003">
    <property type="entry name" value="OS07G0166700 PROTEIN"/>
    <property type="match status" value="1"/>
</dbReference>
<evidence type="ECO:0000256" key="4">
    <source>
        <dbReference type="ARBA" id="ARBA00022777"/>
    </source>
</evidence>
<dbReference type="PROSITE" id="PS50011">
    <property type="entry name" value="PROTEIN_KINASE_DOM"/>
    <property type="match status" value="2"/>
</dbReference>
<name>A0A2U1KR20_ARTAN</name>
<dbReference type="InterPro" id="IPR011009">
    <property type="entry name" value="Kinase-like_dom_sf"/>
</dbReference>
<dbReference type="OrthoDB" id="4062651at2759"/>
<dbReference type="GO" id="GO:0005524">
    <property type="term" value="F:ATP binding"/>
    <property type="evidence" value="ECO:0007669"/>
    <property type="project" value="UniProtKB-UniRule"/>
</dbReference>
<dbReference type="PROSITE" id="PS00107">
    <property type="entry name" value="PROTEIN_KINASE_ATP"/>
    <property type="match status" value="1"/>
</dbReference>
<comment type="caution">
    <text evidence="8">The sequence shown here is derived from an EMBL/GenBank/DDBJ whole genome shotgun (WGS) entry which is preliminary data.</text>
</comment>
<dbReference type="PROSITE" id="PS00108">
    <property type="entry name" value="PROTEIN_KINASE_ST"/>
    <property type="match status" value="1"/>
</dbReference>
<dbReference type="GO" id="GO:0005886">
    <property type="term" value="C:plasma membrane"/>
    <property type="evidence" value="ECO:0007669"/>
    <property type="project" value="TreeGrafter"/>
</dbReference>